<dbReference type="InterPro" id="IPR036098">
    <property type="entry name" value="Thymidylate_synthase_ThyX_sf"/>
</dbReference>
<reference evidence="1" key="1">
    <citation type="submission" date="2022-02" db="EMBL/GenBank/DDBJ databases">
        <authorList>
            <person name="Leng L."/>
        </authorList>
    </citation>
    <scope>NUCLEOTIDE SEQUENCE</scope>
    <source>
        <strain evidence="1">JI</strain>
    </source>
</reference>
<evidence type="ECO:0000313" key="2">
    <source>
        <dbReference type="Proteomes" id="UP001154312"/>
    </source>
</evidence>
<proteinExistence type="predicted"/>
<keyword evidence="2" id="KW-1185">Reference proteome</keyword>
<dbReference type="EMBL" id="JAKOAV010000002">
    <property type="protein sequence ID" value="MDF9407149.1"/>
    <property type="molecule type" value="Genomic_DNA"/>
</dbReference>
<dbReference type="AlphaFoldDB" id="A0A9X4JSQ8"/>
<protein>
    <submittedName>
        <fullName evidence="1">Uncharacterized protein</fullName>
    </submittedName>
</protein>
<dbReference type="Gene3D" id="3.30.70.3180">
    <property type="match status" value="1"/>
</dbReference>
<gene>
    <name evidence="1" type="ORF">L7E55_02055</name>
</gene>
<dbReference type="Proteomes" id="UP001154312">
    <property type="component" value="Unassembled WGS sequence"/>
</dbReference>
<name>A0A9X4JSQ8_9FIRM</name>
<evidence type="ECO:0000313" key="1">
    <source>
        <dbReference type="EMBL" id="MDF9407149.1"/>
    </source>
</evidence>
<dbReference type="GO" id="GO:0006231">
    <property type="term" value="P:dTMP biosynthetic process"/>
    <property type="evidence" value="ECO:0007669"/>
    <property type="project" value="InterPro"/>
</dbReference>
<dbReference type="GO" id="GO:0050797">
    <property type="term" value="F:thymidylate synthase (FAD) activity"/>
    <property type="evidence" value="ECO:0007669"/>
    <property type="project" value="InterPro"/>
</dbReference>
<comment type="caution">
    <text evidence="1">The sequence shown here is derived from an EMBL/GenBank/DDBJ whole genome shotgun (WGS) entry which is preliminary data.</text>
</comment>
<accession>A0A9X4JSQ8</accession>
<dbReference type="RefSeq" id="WP_277442326.1">
    <property type="nucleotide sequence ID" value="NZ_JAKOAV010000002.1"/>
</dbReference>
<sequence length="137" mass="15685">MNTPLLLVQIPPKDNQQSQATSAIIETEIIAIAVYGKDIGVPLAVSIQRVFDAEKPFRFPTEITQGVTKTRIVYRYTLAQWHELLEVTTLPTTPAALKQLMIPMLLYMKQNFPDIFNDIEYDREFGPEQYAELIPME</sequence>
<organism evidence="1 2">
    <name type="scientific">Pelotomaculum isophthalicicum JI</name>
    <dbReference type="NCBI Taxonomy" id="947010"/>
    <lineage>
        <taxon>Bacteria</taxon>
        <taxon>Bacillati</taxon>
        <taxon>Bacillota</taxon>
        <taxon>Clostridia</taxon>
        <taxon>Eubacteriales</taxon>
        <taxon>Desulfotomaculaceae</taxon>
        <taxon>Pelotomaculum</taxon>
    </lineage>
</organism>
<dbReference type="GO" id="GO:0050660">
    <property type="term" value="F:flavin adenine dinucleotide binding"/>
    <property type="evidence" value="ECO:0007669"/>
    <property type="project" value="InterPro"/>
</dbReference>